<feature type="region of interest" description="Disordered" evidence="1">
    <location>
        <begin position="436"/>
        <end position="461"/>
    </location>
</feature>
<dbReference type="PANTHER" id="PTHR23028">
    <property type="entry name" value="ACETYLTRANSFERASE"/>
    <property type="match status" value="1"/>
</dbReference>
<dbReference type="Pfam" id="PF01757">
    <property type="entry name" value="Acyl_transf_3"/>
    <property type="match status" value="1"/>
</dbReference>
<gene>
    <name evidence="4" type="ORF">H4W79_004032</name>
</gene>
<keyword evidence="2" id="KW-1133">Transmembrane helix</keyword>
<feature type="domain" description="Acyltransferase 3" evidence="3">
    <location>
        <begin position="35"/>
        <end position="411"/>
    </location>
</feature>
<evidence type="ECO:0000313" key="5">
    <source>
        <dbReference type="Proteomes" id="UP000598217"/>
    </source>
</evidence>
<protein>
    <submittedName>
        <fullName evidence="4">Peptidoglycan/LPS O-acetylase OafA/YrhL</fullName>
    </submittedName>
</protein>
<accession>A0ABR9HLG9</accession>
<evidence type="ECO:0000256" key="1">
    <source>
        <dbReference type="SAM" id="MobiDB-lite"/>
    </source>
</evidence>
<proteinExistence type="predicted"/>
<dbReference type="InterPro" id="IPR002656">
    <property type="entry name" value="Acyl_transf_3_dom"/>
</dbReference>
<keyword evidence="2" id="KW-0472">Membrane</keyword>
<dbReference type="PANTHER" id="PTHR23028:SF53">
    <property type="entry name" value="ACYL_TRANSF_3 DOMAIN-CONTAINING PROTEIN"/>
    <property type="match status" value="1"/>
</dbReference>
<comment type="caution">
    <text evidence="4">The sequence shown here is derived from an EMBL/GenBank/DDBJ whole genome shotgun (WGS) entry which is preliminary data.</text>
</comment>
<feature type="transmembrane region" description="Helical" evidence="2">
    <location>
        <begin position="205"/>
        <end position="224"/>
    </location>
</feature>
<dbReference type="EMBL" id="JADBDY010000001">
    <property type="protein sequence ID" value="MBE1459818.1"/>
    <property type="molecule type" value="Genomic_DNA"/>
</dbReference>
<name>A0ABR9HLG9_9ACTN</name>
<dbReference type="Proteomes" id="UP000598217">
    <property type="component" value="Unassembled WGS sequence"/>
</dbReference>
<feature type="transmembrane region" description="Helical" evidence="2">
    <location>
        <begin position="236"/>
        <end position="258"/>
    </location>
</feature>
<keyword evidence="5" id="KW-1185">Reference proteome</keyword>
<sequence>MAPTPSAPEVTPSGSPRTPPADRTRLLPQVSGRHHALDGVRALACLMVLVVHVSTETGDALAPGPVGALLSSSALAVPLFFALSGVLLYRPWARAALDGTRGPHTGAYLWRRLMRVFPSYWVVAVVALFLYAGEHLSSARHWFEVLTLTFPFNTAPHWAGPGPEGLGQMWSLSVEIAFYVTLPLLAVFLGLWAKGGRTVDARGRRLLGGLVAVTVLAYLALIPQYYPEPRELMHSWLPRCMGMFAVGMALATLSEWAWRESGPDGPVRRFCRTVGTAPGLCWTVAAAFYVLEATPAAGGRFFEPGNLWMSIVESTASIGFAFFVVAPVALAPPAPEGPRRRLRSLATWTEGAWLDGLMRHPVMVYFAPISYGVFLWQFVVLYLWRDFTGQEIFTGSFWLDLVPVLIGSVLLGKLTHHLVEEPSRRWSREFFTSGTRAGRGRMRHGGDARDPQPPAQDRSRD</sequence>
<feature type="transmembrane region" description="Helical" evidence="2">
    <location>
        <begin position="362"/>
        <end position="384"/>
    </location>
</feature>
<feature type="transmembrane region" description="Helical" evidence="2">
    <location>
        <begin position="311"/>
        <end position="331"/>
    </location>
</feature>
<feature type="transmembrane region" description="Helical" evidence="2">
    <location>
        <begin position="396"/>
        <end position="415"/>
    </location>
</feature>
<evidence type="ECO:0000313" key="4">
    <source>
        <dbReference type="EMBL" id="MBE1459818.1"/>
    </source>
</evidence>
<feature type="transmembrane region" description="Helical" evidence="2">
    <location>
        <begin position="270"/>
        <end position="291"/>
    </location>
</feature>
<organism evidence="4 5">
    <name type="scientific">Nocardiopsis terrae</name>
    <dbReference type="NCBI Taxonomy" id="372655"/>
    <lineage>
        <taxon>Bacteria</taxon>
        <taxon>Bacillati</taxon>
        <taxon>Actinomycetota</taxon>
        <taxon>Actinomycetes</taxon>
        <taxon>Streptosporangiales</taxon>
        <taxon>Nocardiopsidaceae</taxon>
        <taxon>Nocardiopsis</taxon>
    </lineage>
</organism>
<evidence type="ECO:0000259" key="3">
    <source>
        <dbReference type="Pfam" id="PF01757"/>
    </source>
</evidence>
<reference evidence="4 5" key="1">
    <citation type="submission" date="2020-10" db="EMBL/GenBank/DDBJ databases">
        <title>Sequencing the genomes of 1000 actinobacteria strains.</title>
        <authorList>
            <person name="Klenk H.-P."/>
        </authorList>
    </citation>
    <scope>NUCLEOTIDE SEQUENCE [LARGE SCALE GENOMIC DNA]</scope>
    <source>
        <strain evidence="4 5">DSM 45157</strain>
    </source>
</reference>
<feature type="transmembrane region" description="Helical" evidence="2">
    <location>
        <begin position="66"/>
        <end position="92"/>
    </location>
</feature>
<feature type="transmembrane region" description="Helical" evidence="2">
    <location>
        <begin position="176"/>
        <end position="193"/>
    </location>
</feature>
<keyword evidence="2" id="KW-0812">Transmembrane</keyword>
<evidence type="ECO:0000256" key="2">
    <source>
        <dbReference type="SAM" id="Phobius"/>
    </source>
</evidence>
<feature type="region of interest" description="Disordered" evidence="1">
    <location>
        <begin position="1"/>
        <end position="23"/>
    </location>
</feature>
<feature type="transmembrane region" description="Helical" evidence="2">
    <location>
        <begin position="113"/>
        <end position="132"/>
    </location>
</feature>
<dbReference type="InterPro" id="IPR050879">
    <property type="entry name" value="Acyltransferase_3"/>
</dbReference>
<dbReference type="RefSeq" id="WP_191274372.1">
    <property type="nucleotide sequence ID" value="NZ_BMXJ01000007.1"/>
</dbReference>